<protein>
    <recommendedName>
        <fullName evidence="4">Signal recognition particle subunit SRP72</fullName>
    </recommendedName>
</protein>
<dbReference type="EMBL" id="CAXAMM010014914">
    <property type="protein sequence ID" value="CAK9035012.1"/>
    <property type="molecule type" value="Genomic_DNA"/>
</dbReference>
<dbReference type="InterPro" id="IPR011990">
    <property type="entry name" value="TPR-like_helical_dom_sf"/>
</dbReference>
<dbReference type="SUPFAM" id="SSF48452">
    <property type="entry name" value="TPR-like"/>
    <property type="match status" value="1"/>
</dbReference>
<keyword evidence="3" id="KW-1185">Reference proteome</keyword>
<organism evidence="2 3">
    <name type="scientific">Durusdinium trenchii</name>
    <dbReference type="NCBI Taxonomy" id="1381693"/>
    <lineage>
        <taxon>Eukaryota</taxon>
        <taxon>Sar</taxon>
        <taxon>Alveolata</taxon>
        <taxon>Dinophyceae</taxon>
        <taxon>Suessiales</taxon>
        <taxon>Symbiodiniaceae</taxon>
        <taxon>Durusdinium</taxon>
    </lineage>
</organism>
<dbReference type="Gene3D" id="1.25.40.10">
    <property type="entry name" value="Tetratricopeptide repeat domain"/>
    <property type="match status" value="1"/>
</dbReference>
<name>A0ABP0L8B0_9DINO</name>
<evidence type="ECO:0000256" key="1">
    <source>
        <dbReference type="SAM" id="MobiDB-lite"/>
    </source>
</evidence>
<accession>A0ABP0L8B0</accession>
<comment type="caution">
    <text evidence="2">The sequence shown here is derived from an EMBL/GenBank/DDBJ whole genome shotgun (WGS) entry which is preliminary data.</text>
</comment>
<proteinExistence type="predicted"/>
<gene>
    <name evidence="2" type="ORF">SCF082_LOCUS21114</name>
</gene>
<sequence length="551" mass="59922">MAQYCRAQSIPDYCRSKEYKQVLDLMNAAQYAEALSILDREIAARKLHGNGYAIASCLAVNCLRHTGRVEEAVARAKTAISVATHLLGPANEFVTALRAELGFSLVDRKDFAEALVELQAARSFREADGHKDCVCVSSLRESIALVLLHTGNDDAAIAELRGIPASDAAKYLLGRAHAGLQQHDLAIEAFRSIAGKSRSAKARIALCLARKGESQEALALAEEVLRAKNRHKVAAVLAFCAQARASGDPSTLRRLVAHCTNPYHIGAAEPHLAIAAVSGKPLDAIAAFEATTAALGPRHALTREAAALVADARLYRERVADLLADMDATIAALDGGQRAIAAPDRGASKKRPRGEEEEGGKKRRREKKRRLVFSEKGVEVGVAATSRKGCRRAPLPVSMLLPWATCVVDVAQDFANGGQPVEIDELNTRWQDREYTKEVYAVYSLLKSITGVGTQKAWPEHYEAYVGEDRFQGFWLSVDIRLRRNRLTFPPALESKETWAKAVANVQTAFSASMAKCYGAPDTHLLAQACTELLQAAKHKNQLVLRDEDSS</sequence>
<evidence type="ECO:0000313" key="2">
    <source>
        <dbReference type="EMBL" id="CAK9035012.1"/>
    </source>
</evidence>
<reference evidence="2 3" key="1">
    <citation type="submission" date="2024-02" db="EMBL/GenBank/DDBJ databases">
        <authorList>
            <person name="Chen Y."/>
            <person name="Shah S."/>
            <person name="Dougan E. K."/>
            <person name="Thang M."/>
            <person name="Chan C."/>
        </authorList>
    </citation>
    <scope>NUCLEOTIDE SEQUENCE [LARGE SCALE GENOMIC DNA]</scope>
</reference>
<feature type="region of interest" description="Disordered" evidence="1">
    <location>
        <begin position="341"/>
        <end position="368"/>
    </location>
</feature>
<evidence type="ECO:0000313" key="3">
    <source>
        <dbReference type="Proteomes" id="UP001642464"/>
    </source>
</evidence>
<evidence type="ECO:0008006" key="4">
    <source>
        <dbReference type="Google" id="ProtNLM"/>
    </source>
</evidence>
<dbReference type="Proteomes" id="UP001642464">
    <property type="component" value="Unassembled WGS sequence"/>
</dbReference>